<dbReference type="Gene3D" id="3.90.660.10">
    <property type="match status" value="1"/>
</dbReference>
<dbReference type="InterPro" id="IPR002937">
    <property type="entry name" value="Amino_oxidase"/>
</dbReference>
<reference evidence="2 3" key="1">
    <citation type="submission" date="2020-04" db="EMBL/GenBank/DDBJ databases">
        <title>Draft genome of Pyxidicoccus fallax type strain.</title>
        <authorList>
            <person name="Whitworth D.E."/>
        </authorList>
    </citation>
    <scope>NUCLEOTIDE SEQUENCE [LARGE SCALE GENOMIC DNA]</scope>
    <source>
        <strain evidence="2 3">DSM 14698</strain>
    </source>
</reference>
<accession>A0A848LDT2</accession>
<dbReference type="PRINTS" id="PR00419">
    <property type="entry name" value="ADXRDTASE"/>
</dbReference>
<proteinExistence type="predicted"/>
<dbReference type="AlphaFoldDB" id="A0A848LDT2"/>
<dbReference type="Proteomes" id="UP000518300">
    <property type="component" value="Unassembled WGS sequence"/>
</dbReference>
<feature type="domain" description="Amine oxidase" evidence="1">
    <location>
        <begin position="107"/>
        <end position="322"/>
    </location>
</feature>
<organism evidence="2 3">
    <name type="scientific">Pyxidicoccus fallax</name>
    <dbReference type="NCBI Taxonomy" id="394095"/>
    <lineage>
        <taxon>Bacteria</taxon>
        <taxon>Pseudomonadati</taxon>
        <taxon>Myxococcota</taxon>
        <taxon>Myxococcia</taxon>
        <taxon>Myxococcales</taxon>
        <taxon>Cystobacterineae</taxon>
        <taxon>Myxococcaceae</taxon>
        <taxon>Pyxidicoccus</taxon>
    </lineage>
</organism>
<evidence type="ECO:0000259" key="1">
    <source>
        <dbReference type="Pfam" id="PF01593"/>
    </source>
</evidence>
<keyword evidence="3" id="KW-1185">Reference proteome</keyword>
<dbReference type="GO" id="GO:0016491">
    <property type="term" value="F:oxidoreductase activity"/>
    <property type="evidence" value="ECO:0007669"/>
    <property type="project" value="InterPro"/>
</dbReference>
<protein>
    <submittedName>
        <fullName evidence="2">NAD(P)-binding protein</fullName>
    </submittedName>
</protein>
<dbReference type="RefSeq" id="WP_169344268.1">
    <property type="nucleotide sequence ID" value="NZ_JABBJJ010000029.1"/>
</dbReference>
<dbReference type="InterPro" id="IPR036188">
    <property type="entry name" value="FAD/NAD-bd_sf"/>
</dbReference>
<sequence>MELRIAVIGAGLSGVAAARALHSAGFPVQVFEKSRGPGGRMATRRTEAGDTFDHGAQYFTARDPLFQAQVRAWMDAGLAAEWHGVIGTLERGRVTRSEREQVRYVGVPAMGSGVKQLAQGLDVRSGIRVERVEREGPAWRLTSDAGEGLGVFDRVVVAVPAPQAVPLLAGAPELAARAATVRMEPCQSVMARFAEPVPLELDGAFVHGSPLSWIARDASKPGRAAGERWVLHGSPEASREYLERAPEDVTARWVEAFAEAIGRDIRPVETVAHRWRYALPSPALEESTLFDAALGIGACGDWCGGPRVEGAFLSGVALARRLSGA</sequence>
<dbReference type="Pfam" id="PF13450">
    <property type="entry name" value="NAD_binding_8"/>
    <property type="match status" value="1"/>
</dbReference>
<evidence type="ECO:0000313" key="3">
    <source>
        <dbReference type="Proteomes" id="UP000518300"/>
    </source>
</evidence>
<dbReference type="Pfam" id="PF01593">
    <property type="entry name" value="Amino_oxidase"/>
    <property type="match status" value="1"/>
</dbReference>
<dbReference type="PANTHER" id="PTHR16128">
    <property type="entry name" value="FAD/NAD(P)-BINDING OXIDOREDUCTASE FAMILY PROTEIN"/>
    <property type="match status" value="1"/>
</dbReference>
<dbReference type="Gene3D" id="3.50.50.60">
    <property type="entry name" value="FAD/NAD(P)-binding domain"/>
    <property type="match status" value="1"/>
</dbReference>
<name>A0A848LDT2_9BACT</name>
<dbReference type="PANTHER" id="PTHR16128:SF5">
    <property type="entry name" value="FAD_NAD(P)-BINDING OXIDOREDUCTASE FAMILY PROTEIN"/>
    <property type="match status" value="1"/>
</dbReference>
<comment type="caution">
    <text evidence="2">The sequence shown here is derived from an EMBL/GenBank/DDBJ whole genome shotgun (WGS) entry which is preliminary data.</text>
</comment>
<dbReference type="SUPFAM" id="SSF51905">
    <property type="entry name" value="FAD/NAD(P)-binding domain"/>
    <property type="match status" value="1"/>
</dbReference>
<gene>
    <name evidence="2" type="ORF">HG543_08920</name>
</gene>
<evidence type="ECO:0000313" key="2">
    <source>
        <dbReference type="EMBL" id="NMO14975.1"/>
    </source>
</evidence>
<dbReference type="EMBL" id="JABBJJ010000029">
    <property type="protein sequence ID" value="NMO14975.1"/>
    <property type="molecule type" value="Genomic_DNA"/>
</dbReference>